<feature type="binding site" evidence="3">
    <location>
        <begin position="35"/>
        <end position="42"/>
    </location>
    <ligand>
        <name>substrate</name>
    </ligand>
</feature>
<keyword evidence="1" id="KW-0378">Hydrolase</keyword>
<dbReference type="OrthoDB" id="354304at2759"/>
<dbReference type="InterPro" id="IPR051695">
    <property type="entry name" value="Phosphoglycerate_Mutase"/>
</dbReference>
<dbReference type="SUPFAM" id="SSF53254">
    <property type="entry name" value="Phosphoglycerate mutase-like"/>
    <property type="match status" value="1"/>
</dbReference>
<dbReference type="STRING" id="215250.A0A316YJ33"/>
<reference evidence="5 6" key="1">
    <citation type="journal article" date="2018" name="Mol. Biol. Evol.">
        <title>Broad Genomic Sampling Reveals a Smut Pathogenic Ancestry of the Fungal Clade Ustilaginomycotina.</title>
        <authorList>
            <person name="Kijpornyongpan T."/>
            <person name="Mondo S.J."/>
            <person name="Barry K."/>
            <person name="Sandor L."/>
            <person name="Lee J."/>
            <person name="Lipzen A."/>
            <person name="Pangilinan J."/>
            <person name="LaButti K."/>
            <person name="Hainaut M."/>
            <person name="Henrissat B."/>
            <person name="Grigoriev I.V."/>
            <person name="Spatafora J.W."/>
            <person name="Aime M.C."/>
        </authorList>
    </citation>
    <scope>NUCLEOTIDE SEQUENCE [LARGE SCALE GENOMIC DNA]</scope>
    <source>
        <strain evidence="5 6">MCA 4198</strain>
    </source>
</reference>
<feature type="compositionally biased region" description="Basic and acidic residues" evidence="4">
    <location>
        <begin position="349"/>
        <end position="358"/>
    </location>
</feature>
<dbReference type="CDD" id="cd07067">
    <property type="entry name" value="HP_PGM_like"/>
    <property type="match status" value="1"/>
</dbReference>
<evidence type="ECO:0000256" key="3">
    <source>
        <dbReference type="PIRSR" id="PIRSR613078-2"/>
    </source>
</evidence>
<keyword evidence="6" id="KW-1185">Reference proteome</keyword>
<dbReference type="GO" id="GO:0045820">
    <property type="term" value="P:negative regulation of glycolytic process"/>
    <property type="evidence" value="ECO:0007669"/>
    <property type="project" value="TreeGrafter"/>
</dbReference>
<organism evidence="5 6">
    <name type="scientific">Acaromyces ingoldii</name>
    <dbReference type="NCBI Taxonomy" id="215250"/>
    <lineage>
        <taxon>Eukaryota</taxon>
        <taxon>Fungi</taxon>
        <taxon>Dikarya</taxon>
        <taxon>Basidiomycota</taxon>
        <taxon>Ustilaginomycotina</taxon>
        <taxon>Exobasidiomycetes</taxon>
        <taxon>Exobasidiales</taxon>
        <taxon>Cryptobasidiaceae</taxon>
        <taxon>Acaromyces</taxon>
    </lineage>
</organism>
<dbReference type="GO" id="GO:0043456">
    <property type="term" value="P:regulation of pentose-phosphate shunt"/>
    <property type="evidence" value="ECO:0007669"/>
    <property type="project" value="TreeGrafter"/>
</dbReference>
<dbReference type="PANTHER" id="PTHR46517">
    <property type="entry name" value="FRUCTOSE-2,6-BISPHOSPHATASE TIGAR"/>
    <property type="match status" value="1"/>
</dbReference>
<dbReference type="InterPro" id="IPR013078">
    <property type="entry name" value="His_Pase_superF_clade-1"/>
</dbReference>
<dbReference type="InterPro" id="IPR029033">
    <property type="entry name" value="His_PPase_superfam"/>
</dbReference>
<evidence type="ECO:0000313" key="5">
    <source>
        <dbReference type="EMBL" id="PWN89202.1"/>
    </source>
</evidence>
<dbReference type="Pfam" id="PF00300">
    <property type="entry name" value="His_Phos_1"/>
    <property type="match status" value="1"/>
</dbReference>
<dbReference type="Gene3D" id="3.40.50.1240">
    <property type="entry name" value="Phosphoglycerate mutase-like"/>
    <property type="match status" value="1"/>
</dbReference>
<dbReference type="Proteomes" id="UP000245768">
    <property type="component" value="Unassembled WGS sequence"/>
</dbReference>
<feature type="binding site" evidence="3">
    <location>
        <position position="85"/>
    </location>
    <ligand>
        <name>substrate</name>
    </ligand>
</feature>
<dbReference type="PROSITE" id="PS00175">
    <property type="entry name" value="PG_MUTASE"/>
    <property type="match status" value="1"/>
</dbReference>
<dbReference type="RefSeq" id="XP_025376400.1">
    <property type="nucleotide sequence ID" value="XM_025522052.1"/>
</dbReference>
<feature type="active site" description="Tele-phosphohistidine intermediate" evidence="2">
    <location>
        <position position="36"/>
    </location>
</feature>
<protein>
    <submittedName>
        <fullName evidence="5">Phosphoglycerate mutase-like protein</fullName>
    </submittedName>
</protein>
<dbReference type="EMBL" id="KZ819637">
    <property type="protein sequence ID" value="PWN89202.1"/>
    <property type="molecule type" value="Genomic_DNA"/>
</dbReference>
<dbReference type="InParanoid" id="A0A316YJ33"/>
<dbReference type="InterPro" id="IPR001345">
    <property type="entry name" value="PG/BPGM_mutase_AS"/>
</dbReference>
<name>A0A316YJ33_9BASI</name>
<sequence>MEDRRPLSGVSLASVASSSASSSLRNERVRFLIVRHGETDSNVAGIIQGQLDTDLNARGRRQAAQVGKALSTVDIDEVYSSPLRRAADTARAIVEAHPKQARLPVWFDDRFKERGFGSLEGRTYDRSKPKRDSIDGIEKSNDFMLRLASLWTDILSGPAPFRGAEKLVHTRQADFGASGSSGMPLVRRSLDRSLDHGGCSRTVLLVGHGAAIGALVGNVLLDTGLAKLGAGISRTRVWNCSITELQLDLDSLEVPESSSSQLISNGVLPTRPPPPSFAEHAPGAKFWWTLGASTSSSGKGAAAGNPPRGRRDSRDCGAACDAPFLVERWADVRHLPEDDEEDQEGARVNADELANRAT</sequence>
<proteinExistence type="predicted"/>
<evidence type="ECO:0000256" key="1">
    <source>
        <dbReference type="ARBA" id="ARBA00022801"/>
    </source>
</evidence>
<gene>
    <name evidence="5" type="ORF">FA10DRAFT_267786</name>
</gene>
<feature type="compositionally biased region" description="Low complexity" evidence="4">
    <location>
        <begin position="295"/>
        <end position="304"/>
    </location>
</feature>
<evidence type="ECO:0000256" key="4">
    <source>
        <dbReference type="SAM" id="MobiDB-lite"/>
    </source>
</evidence>
<feature type="region of interest" description="Disordered" evidence="4">
    <location>
        <begin position="295"/>
        <end position="316"/>
    </location>
</feature>
<dbReference type="AlphaFoldDB" id="A0A316YJ33"/>
<feature type="region of interest" description="Disordered" evidence="4">
    <location>
        <begin position="333"/>
        <end position="358"/>
    </location>
</feature>
<dbReference type="GO" id="GO:0004331">
    <property type="term" value="F:fructose-2,6-bisphosphate 2-phosphatase activity"/>
    <property type="evidence" value="ECO:0007669"/>
    <property type="project" value="TreeGrafter"/>
</dbReference>
<feature type="active site" description="Proton donor/acceptor" evidence="2">
    <location>
        <position position="113"/>
    </location>
</feature>
<dbReference type="GeneID" id="37043968"/>
<dbReference type="SMART" id="SM00855">
    <property type="entry name" value="PGAM"/>
    <property type="match status" value="1"/>
</dbReference>
<accession>A0A316YJ33</accession>
<evidence type="ECO:0000313" key="6">
    <source>
        <dbReference type="Proteomes" id="UP000245768"/>
    </source>
</evidence>
<evidence type="ECO:0000256" key="2">
    <source>
        <dbReference type="PIRSR" id="PIRSR613078-1"/>
    </source>
</evidence>
<dbReference type="GO" id="GO:0005829">
    <property type="term" value="C:cytosol"/>
    <property type="evidence" value="ECO:0007669"/>
    <property type="project" value="TreeGrafter"/>
</dbReference>
<dbReference type="PANTHER" id="PTHR46517:SF1">
    <property type="entry name" value="FRUCTOSE-2,6-BISPHOSPHATASE TIGAR"/>
    <property type="match status" value="1"/>
</dbReference>